<reference evidence="7" key="1">
    <citation type="submission" date="2021-08" db="EMBL/GenBank/DDBJ databases">
        <title>WGS assembly of Ceratopteris richardii.</title>
        <authorList>
            <person name="Marchant D.B."/>
            <person name="Chen G."/>
            <person name="Jenkins J."/>
            <person name="Shu S."/>
            <person name="Leebens-Mack J."/>
            <person name="Grimwood J."/>
            <person name="Schmutz J."/>
            <person name="Soltis P."/>
            <person name="Soltis D."/>
            <person name="Chen Z.-H."/>
        </authorList>
    </citation>
    <scope>NUCLEOTIDE SEQUENCE</scope>
    <source>
        <strain evidence="7">Whitten #5841</strain>
        <tissue evidence="7">Leaf</tissue>
    </source>
</reference>
<dbReference type="CDD" id="cd12307">
    <property type="entry name" value="RRM_NIFK_like"/>
    <property type="match status" value="1"/>
</dbReference>
<evidence type="ECO:0000313" key="8">
    <source>
        <dbReference type="Proteomes" id="UP000825935"/>
    </source>
</evidence>
<dbReference type="OrthoDB" id="21467at2759"/>
<dbReference type="SMART" id="SM00360">
    <property type="entry name" value="RRM"/>
    <property type="match status" value="1"/>
</dbReference>
<comment type="subcellular location">
    <subcellularLocation>
        <location evidence="1">Nucleus</location>
        <location evidence="1">Nucleolus</location>
    </subcellularLocation>
</comment>
<dbReference type="InterPro" id="IPR000504">
    <property type="entry name" value="RRM_dom"/>
</dbReference>
<comment type="caution">
    <text evidence="7">The sequence shown here is derived from an EMBL/GenBank/DDBJ whole genome shotgun (WGS) entry which is preliminary data.</text>
</comment>
<dbReference type="Gene3D" id="3.30.70.330">
    <property type="match status" value="1"/>
</dbReference>
<dbReference type="InterPro" id="IPR012677">
    <property type="entry name" value="Nucleotide-bd_a/b_plait_sf"/>
</dbReference>
<keyword evidence="8" id="KW-1185">Reference proteome</keyword>
<dbReference type="GO" id="GO:0003723">
    <property type="term" value="F:RNA binding"/>
    <property type="evidence" value="ECO:0007669"/>
    <property type="project" value="UniProtKB-UniRule"/>
</dbReference>
<feature type="domain" description="RRM" evidence="6">
    <location>
        <begin position="59"/>
        <end position="137"/>
    </location>
</feature>
<evidence type="ECO:0000256" key="1">
    <source>
        <dbReference type="ARBA" id="ARBA00004604"/>
    </source>
</evidence>
<name>A0A8T2U6C7_CERRI</name>
<evidence type="ECO:0000256" key="4">
    <source>
        <dbReference type="PROSITE-ProRule" id="PRU00176"/>
    </source>
</evidence>
<dbReference type="AlphaFoldDB" id="A0A8T2U6C7"/>
<dbReference type="InterPro" id="IPR035979">
    <property type="entry name" value="RBD_domain_sf"/>
</dbReference>
<keyword evidence="5" id="KW-0175">Coiled coil</keyword>
<sequence length="221" mass="26137">MTEKQQLITPMQQFMPLNVEEDSNLAIKKKASKARKRNQKAKERNLELTGARPLQGKSSVVYVGRIPHGFYEEQMRGFFGQFGTIKRLRVSRNKKTGKSKHYAFIQFESPEVAEIVTDSMNNYLLYEHLLQVKLVPLDRIHPRIWVGSGRVYKPPSFKWMQFIKQNRERNPEEERQILKAVLRKENKRRKKIKESGIDFEYPDIRTCLPPKPKKIKFSDFE</sequence>
<dbReference type="Proteomes" id="UP000825935">
    <property type="component" value="Chromosome 8"/>
</dbReference>
<dbReference type="Pfam" id="PF00076">
    <property type="entry name" value="RRM_1"/>
    <property type="match status" value="1"/>
</dbReference>
<proteinExistence type="predicted"/>
<dbReference type="PROSITE" id="PS50102">
    <property type="entry name" value="RRM"/>
    <property type="match status" value="1"/>
</dbReference>
<feature type="coiled-coil region" evidence="5">
    <location>
        <begin position="24"/>
        <end position="51"/>
    </location>
</feature>
<dbReference type="EMBL" id="CM035413">
    <property type="protein sequence ID" value="KAH7431761.1"/>
    <property type="molecule type" value="Genomic_DNA"/>
</dbReference>
<organism evidence="7 8">
    <name type="scientific">Ceratopteris richardii</name>
    <name type="common">Triangle waterfern</name>
    <dbReference type="NCBI Taxonomy" id="49495"/>
    <lineage>
        <taxon>Eukaryota</taxon>
        <taxon>Viridiplantae</taxon>
        <taxon>Streptophyta</taxon>
        <taxon>Embryophyta</taxon>
        <taxon>Tracheophyta</taxon>
        <taxon>Polypodiopsida</taxon>
        <taxon>Polypodiidae</taxon>
        <taxon>Polypodiales</taxon>
        <taxon>Pteridineae</taxon>
        <taxon>Pteridaceae</taxon>
        <taxon>Parkerioideae</taxon>
        <taxon>Ceratopteris</taxon>
    </lineage>
</organism>
<dbReference type="OMA" id="FYEKQMK"/>
<accession>A0A8T2U6C7</accession>
<evidence type="ECO:0000256" key="2">
    <source>
        <dbReference type="ARBA" id="ARBA00022884"/>
    </source>
</evidence>
<evidence type="ECO:0000259" key="6">
    <source>
        <dbReference type="PROSITE" id="PS50102"/>
    </source>
</evidence>
<evidence type="ECO:0000313" key="7">
    <source>
        <dbReference type="EMBL" id="KAH7431761.1"/>
    </source>
</evidence>
<gene>
    <name evidence="7" type="ORF">KP509_08G065300</name>
</gene>
<keyword evidence="3" id="KW-0539">Nucleus</keyword>
<dbReference type="SUPFAM" id="SSF54928">
    <property type="entry name" value="RNA-binding domain, RBD"/>
    <property type="match status" value="1"/>
</dbReference>
<evidence type="ECO:0000256" key="5">
    <source>
        <dbReference type="SAM" id="Coils"/>
    </source>
</evidence>
<dbReference type="PANTHER" id="PTHR46754">
    <property type="entry name" value="MKI67 FHA DOMAIN-INTERACTING NUCLEOLAR PHOSPHOPROTEIN"/>
    <property type="match status" value="1"/>
</dbReference>
<keyword evidence="2 4" id="KW-0694">RNA-binding</keyword>
<evidence type="ECO:0000256" key="3">
    <source>
        <dbReference type="ARBA" id="ARBA00023242"/>
    </source>
</evidence>
<protein>
    <recommendedName>
        <fullName evidence="6">RRM domain-containing protein</fullName>
    </recommendedName>
</protein>
<dbReference type="GO" id="GO:0005730">
    <property type="term" value="C:nucleolus"/>
    <property type="evidence" value="ECO:0007669"/>
    <property type="project" value="UniProtKB-SubCell"/>
</dbReference>